<feature type="region of interest" description="Disordered" evidence="18">
    <location>
        <begin position="34"/>
        <end position="83"/>
    </location>
</feature>
<dbReference type="AlphaFoldDB" id="A0A8D2MEV9"/>
<dbReference type="PANTHER" id="PTHR15741:SF25">
    <property type="entry name" value="MAX-LIKE PROTEIN X"/>
    <property type="match status" value="1"/>
</dbReference>
<evidence type="ECO:0000256" key="9">
    <source>
        <dbReference type="ARBA" id="ARBA00023163"/>
    </source>
</evidence>
<feature type="domain" description="BHLH" evidence="19">
    <location>
        <begin position="68"/>
        <end position="126"/>
    </location>
</feature>
<comment type="function">
    <text evidence="11">Transcription regulator. Forms a sequence-specific DNA-binding protein complex with MAD1, MAD4, MNT, WBSCR14 and MLXIP which recognizes the core sequence 5'-CACGTG-3'. The TCFL4-MAD1, TCFL4-MAD4, TCFL4-WBSCR14 complexes are transcriptional repressors. Plays a role in transcriptional activation of glycolytic target genes. Involved in glucose-responsive gene regulation.</text>
</comment>
<dbReference type="Proteomes" id="UP000694413">
    <property type="component" value="Unassembled WGS sequence"/>
</dbReference>
<dbReference type="Pfam" id="PF00010">
    <property type="entry name" value="HLH"/>
    <property type="match status" value="1"/>
</dbReference>
<keyword evidence="6" id="KW-0805">Transcription regulation</keyword>
<keyword evidence="17" id="KW-0175">Coiled coil</keyword>
<evidence type="ECO:0000256" key="17">
    <source>
        <dbReference type="SAM" id="Coils"/>
    </source>
</evidence>
<evidence type="ECO:0000256" key="15">
    <source>
        <dbReference type="ARBA" id="ARBA00079081"/>
    </source>
</evidence>
<proteinExistence type="predicted"/>
<dbReference type="SUPFAM" id="SSF47459">
    <property type="entry name" value="HLH, helix-loop-helix DNA-binding domain"/>
    <property type="match status" value="1"/>
</dbReference>
<dbReference type="GO" id="GO:0061629">
    <property type="term" value="F:RNA polymerase II-specific DNA-binding transcription factor binding"/>
    <property type="evidence" value="ECO:0007669"/>
    <property type="project" value="UniProtKB-ARBA"/>
</dbReference>
<evidence type="ECO:0000256" key="10">
    <source>
        <dbReference type="ARBA" id="ARBA00023242"/>
    </source>
</evidence>
<evidence type="ECO:0000256" key="2">
    <source>
        <dbReference type="ARBA" id="ARBA00004496"/>
    </source>
</evidence>
<feature type="coiled-coil region" evidence="17">
    <location>
        <begin position="123"/>
        <end position="150"/>
    </location>
</feature>
<keyword evidence="7" id="KW-0238">DNA-binding</keyword>
<evidence type="ECO:0000256" key="4">
    <source>
        <dbReference type="ARBA" id="ARBA00022491"/>
    </source>
</evidence>
<dbReference type="InterPro" id="IPR036638">
    <property type="entry name" value="HLH_DNA-bd_sf"/>
</dbReference>
<dbReference type="GO" id="GO:0000981">
    <property type="term" value="F:DNA-binding transcription factor activity, RNA polymerase II-specific"/>
    <property type="evidence" value="ECO:0007669"/>
    <property type="project" value="TreeGrafter"/>
</dbReference>
<evidence type="ECO:0000313" key="20">
    <source>
        <dbReference type="Ensembl" id="ENSZALP00000005434.1"/>
    </source>
</evidence>
<dbReference type="SMART" id="SM00353">
    <property type="entry name" value="HLH"/>
    <property type="match status" value="1"/>
</dbReference>
<dbReference type="PROSITE" id="PS50888">
    <property type="entry name" value="BHLH"/>
    <property type="match status" value="1"/>
</dbReference>
<dbReference type="CDD" id="cd19687">
    <property type="entry name" value="bHLHzip_Mlx"/>
    <property type="match status" value="1"/>
</dbReference>
<keyword evidence="10" id="KW-0539">Nucleus</keyword>
<evidence type="ECO:0000256" key="18">
    <source>
        <dbReference type="SAM" id="MobiDB-lite"/>
    </source>
</evidence>
<evidence type="ECO:0000256" key="11">
    <source>
        <dbReference type="ARBA" id="ARBA00053727"/>
    </source>
</evidence>
<dbReference type="GO" id="GO:0005737">
    <property type="term" value="C:cytoplasm"/>
    <property type="evidence" value="ECO:0007669"/>
    <property type="project" value="UniProtKB-SubCell"/>
</dbReference>
<evidence type="ECO:0000256" key="7">
    <source>
        <dbReference type="ARBA" id="ARBA00023125"/>
    </source>
</evidence>
<dbReference type="Ensembl" id="ENSZALT00000008058.1">
    <property type="protein sequence ID" value="ENSZALP00000005434.1"/>
    <property type="gene ID" value="ENSZALG00000005039.1"/>
</dbReference>
<dbReference type="GO" id="GO:0046983">
    <property type="term" value="F:protein dimerization activity"/>
    <property type="evidence" value="ECO:0007669"/>
    <property type="project" value="InterPro"/>
</dbReference>
<evidence type="ECO:0000256" key="13">
    <source>
        <dbReference type="ARBA" id="ARBA00071251"/>
    </source>
</evidence>
<keyword evidence="9" id="KW-0804">Transcription</keyword>
<comment type="subunit">
    <text evidence="12">Efficient DNA binding requires dimerization with another bHLH protein. Binds DNA as a heterodimer with MAD1, MAD4, MNT, WBSCR14 and MLXIP. Can also bind DNA as a homodimer.</text>
</comment>
<dbReference type="InterPro" id="IPR011598">
    <property type="entry name" value="bHLH_dom"/>
</dbReference>
<evidence type="ECO:0000256" key="12">
    <source>
        <dbReference type="ARBA" id="ARBA00065416"/>
    </source>
</evidence>
<dbReference type="GO" id="GO:0045944">
    <property type="term" value="P:positive regulation of transcription by RNA polymerase II"/>
    <property type="evidence" value="ECO:0007669"/>
    <property type="project" value="UniProtKB-ARBA"/>
</dbReference>
<evidence type="ECO:0000256" key="3">
    <source>
        <dbReference type="ARBA" id="ARBA00022490"/>
    </source>
</evidence>
<evidence type="ECO:0000256" key="1">
    <source>
        <dbReference type="ARBA" id="ARBA00004123"/>
    </source>
</evidence>
<protein>
    <recommendedName>
        <fullName evidence="13">Max-like protein X</fullName>
    </recommendedName>
    <alternativeName>
        <fullName evidence="14">Max-like bHLHZip protein</fullName>
    </alternativeName>
    <alternativeName>
        <fullName evidence="15">Protein BigMax</fullName>
    </alternativeName>
    <alternativeName>
        <fullName evidence="16">Transcription factor-like protein 4</fullName>
    </alternativeName>
</protein>
<evidence type="ECO:0000259" key="19">
    <source>
        <dbReference type="PROSITE" id="PS50888"/>
    </source>
</evidence>
<evidence type="ECO:0000256" key="16">
    <source>
        <dbReference type="ARBA" id="ARBA00082933"/>
    </source>
</evidence>
<dbReference type="FunFam" id="4.10.280.10:FF:000037">
    <property type="entry name" value="max-like protein X isoform X2"/>
    <property type="match status" value="1"/>
</dbReference>
<reference evidence="20" key="2">
    <citation type="submission" date="2025-09" db="UniProtKB">
        <authorList>
            <consortium name="Ensembl"/>
        </authorList>
    </citation>
    <scope>IDENTIFICATION</scope>
</reference>
<keyword evidence="21" id="KW-1185">Reference proteome</keyword>
<evidence type="ECO:0000256" key="5">
    <source>
        <dbReference type="ARBA" id="ARBA00022553"/>
    </source>
</evidence>
<keyword evidence="8" id="KW-0010">Activator</keyword>
<feature type="compositionally biased region" description="Polar residues" evidence="18">
    <location>
        <begin position="34"/>
        <end position="48"/>
    </location>
</feature>
<accession>A0A8D2MEV9</accession>
<name>A0A8D2MEV9_ZONAL</name>
<dbReference type="Gene3D" id="4.10.280.10">
    <property type="entry name" value="Helix-loop-helix DNA-binding domain"/>
    <property type="match status" value="1"/>
</dbReference>
<sequence>RQTPQGCARGTDPGTILIPALFMENARKGSIVSRANSIGSTSASSVPNTDDEDSDCAQESPKETYKDQRRRAHTQAEQKRRDAIKKGYNDLQAIVPTCEQQDFSISSQKLSKAIVLQKTIDYIQFLHKEKKKQEEEVSTLRKDVMALKIMKVGARGLVPPGVGYCWERRLGFVHILGLGNSCLRQNSIEAQTPQLRGSVLFPWLHISARTQCTVVPGDAVSPTGLESCKHQIYCLRDKSLEQAASCQTVQGDCGAVPSMPLPYRLPVSFILTSKRGYGVTGDSGAPSQEWLSHHPDPQETIERTVQSFSFQDSLHDAQ</sequence>
<feature type="compositionally biased region" description="Basic and acidic residues" evidence="18">
    <location>
        <begin position="74"/>
        <end position="83"/>
    </location>
</feature>
<evidence type="ECO:0000256" key="14">
    <source>
        <dbReference type="ARBA" id="ARBA00076041"/>
    </source>
</evidence>
<dbReference type="InterPro" id="IPR052207">
    <property type="entry name" value="Max-like/E-box_TFs"/>
</dbReference>
<keyword evidence="5" id="KW-0597">Phosphoprotein</keyword>
<keyword evidence="3" id="KW-0963">Cytoplasm</keyword>
<evidence type="ECO:0000313" key="21">
    <source>
        <dbReference type="Proteomes" id="UP000694413"/>
    </source>
</evidence>
<dbReference type="GO" id="GO:0000978">
    <property type="term" value="F:RNA polymerase II cis-regulatory region sequence-specific DNA binding"/>
    <property type="evidence" value="ECO:0007669"/>
    <property type="project" value="TreeGrafter"/>
</dbReference>
<reference evidence="20" key="1">
    <citation type="submission" date="2025-08" db="UniProtKB">
        <authorList>
            <consortium name="Ensembl"/>
        </authorList>
    </citation>
    <scope>IDENTIFICATION</scope>
</reference>
<keyword evidence="4" id="KW-0678">Repressor</keyword>
<evidence type="ECO:0000256" key="8">
    <source>
        <dbReference type="ARBA" id="ARBA00023159"/>
    </source>
</evidence>
<organism evidence="20 21">
    <name type="scientific">Zonotrichia albicollis</name>
    <name type="common">White-throated sparrow</name>
    <name type="synonym">Fringilla albicollis</name>
    <dbReference type="NCBI Taxonomy" id="44394"/>
    <lineage>
        <taxon>Eukaryota</taxon>
        <taxon>Metazoa</taxon>
        <taxon>Chordata</taxon>
        <taxon>Craniata</taxon>
        <taxon>Vertebrata</taxon>
        <taxon>Euteleostomi</taxon>
        <taxon>Archelosauria</taxon>
        <taxon>Archosauria</taxon>
        <taxon>Dinosauria</taxon>
        <taxon>Saurischia</taxon>
        <taxon>Theropoda</taxon>
        <taxon>Coelurosauria</taxon>
        <taxon>Aves</taxon>
        <taxon>Neognathae</taxon>
        <taxon>Neoaves</taxon>
        <taxon>Telluraves</taxon>
        <taxon>Australaves</taxon>
        <taxon>Passeriformes</taxon>
        <taxon>Passerellidae</taxon>
        <taxon>Zonotrichia</taxon>
    </lineage>
</organism>
<comment type="subcellular location">
    <subcellularLocation>
        <location evidence="2">Cytoplasm</location>
    </subcellularLocation>
    <subcellularLocation>
        <location evidence="1">Nucleus</location>
    </subcellularLocation>
</comment>
<dbReference type="PANTHER" id="PTHR15741">
    <property type="entry name" value="BASIC HELIX-LOOP-HELIX ZIP TRANSCRIPTION FACTOR"/>
    <property type="match status" value="1"/>
</dbReference>
<evidence type="ECO:0000256" key="6">
    <source>
        <dbReference type="ARBA" id="ARBA00023015"/>
    </source>
</evidence>
<gene>
    <name evidence="20" type="primary">LOC102062085</name>
</gene>
<dbReference type="GO" id="GO:0005654">
    <property type="term" value="C:nucleoplasm"/>
    <property type="evidence" value="ECO:0007669"/>
    <property type="project" value="UniProtKB-ARBA"/>
</dbReference>